<feature type="chain" id="PRO_5040045818" evidence="2">
    <location>
        <begin position="19"/>
        <end position="111"/>
    </location>
</feature>
<feature type="signal peptide" evidence="2">
    <location>
        <begin position="1"/>
        <end position="18"/>
    </location>
</feature>
<evidence type="ECO:0000313" key="4">
    <source>
        <dbReference type="Proteomes" id="UP001055439"/>
    </source>
</evidence>
<dbReference type="EMBL" id="CP097510">
    <property type="protein sequence ID" value="URE27233.1"/>
    <property type="molecule type" value="Genomic_DNA"/>
</dbReference>
<feature type="compositionally biased region" description="Basic and acidic residues" evidence="1">
    <location>
        <begin position="77"/>
        <end position="89"/>
    </location>
</feature>
<sequence>MGVLLGLHLSATFCGVLGEEEKKPEYRNLHRFTHPTVHIDDRAPPSPLRSAAASGPESLPSCERWLLQTPLFPGSRYRTEEYDEHKGDCDEYEEDAYGEDEQETPRPTKEE</sequence>
<feature type="region of interest" description="Disordered" evidence="1">
    <location>
        <begin position="77"/>
        <end position="111"/>
    </location>
</feature>
<keyword evidence="2" id="KW-0732">Signal</keyword>
<evidence type="ECO:0000256" key="1">
    <source>
        <dbReference type="SAM" id="MobiDB-lite"/>
    </source>
</evidence>
<dbReference type="AlphaFoldDB" id="A0A9E7KN10"/>
<dbReference type="EMBL" id="CP097510">
    <property type="protein sequence ID" value="URE27234.1"/>
    <property type="molecule type" value="Genomic_DNA"/>
</dbReference>
<feature type="region of interest" description="Disordered" evidence="1">
    <location>
        <begin position="36"/>
        <end position="61"/>
    </location>
</feature>
<name>A0A9E7KN10_9LILI</name>
<dbReference type="Proteomes" id="UP001055439">
    <property type="component" value="Chromosome 8"/>
</dbReference>
<organism evidence="3 4">
    <name type="scientific">Musa troglodytarum</name>
    <name type="common">fe'i banana</name>
    <dbReference type="NCBI Taxonomy" id="320322"/>
    <lineage>
        <taxon>Eukaryota</taxon>
        <taxon>Viridiplantae</taxon>
        <taxon>Streptophyta</taxon>
        <taxon>Embryophyta</taxon>
        <taxon>Tracheophyta</taxon>
        <taxon>Spermatophyta</taxon>
        <taxon>Magnoliopsida</taxon>
        <taxon>Liliopsida</taxon>
        <taxon>Zingiberales</taxon>
        <taxon>Musaceae</taxon>
        <taxon>Musa</taxon>
    </lineage>
</organism>
<keyword evidence="4" id="KW-1185">Reference proteome</keyword>
<feature type="compositionally biased region" description="Acidic residues" evidence="1">
    <location>
        <begin position="90"/>
        <end position="102"/>
    </location>
</feature>
<protein>
    <submittedName>
        <fullName evidence="3">Uncharacterized protein</fullName>
    </submittedName>
</protein>
<proteinExistence type="predicted"/>
<evidence type="ECO:0000256" key="2">
    <source>
        <dbReference type="SAM" id="SignalP"/>
    </source>
</evidence>
<reference evidence="3" key="1">
    <citation type="submission" date="2022-05" db="EMBL/GenBank/DDBJ databases">
        <title>The Musa troglodytarum L. genome provides insights into the mechanism of non-climacteric behaviour and enrichment of carotenoids.</title>
        <authorList>
            <person name="Wang J."/>
        </authorList>
    </citation>
    <scope>NUCLEOTIDE SEQUENCE</scope>
    <source>
        <tissue evidence="3">Leaf</tissue>
    </source>
</reference>
<dbReference type="EMBL" id="CP097510">
    <property type="protein sequence ID" value="URE27238.1"/>
    <property type="molecule type" value="Genomic_DNA"/>
</dbReference>
<gene>
    <name evidence="3" type="ORF">MUK42_13845</name>
</gene>
<evidence type="ECO:0000313" key="3">
    <source>
        <dbReference type="EMBL" id="URE27233.1"/>
    </source>
</evidence>
<accession>A0A9E7KN10</accession>